<evidence type="ECO:0000313" key="7">
    <source>
        <dbReference type="EMBL" id="SVC32734.1"/>
    </source>
</evidence>
<gene>
    <name evidence="7" type="ORF">METZ01_LOCUS285588</name>
</gene>
<evidence type="ECO:0000256" key="1">
    <source>
        <dbReference type="ARBA" id="ARBA00005896"/>
    </source>
</evidence>
<protein>
    <recommendedName>
        <fullName evidence="6">TauD/TfdA-like domain-containing protein</fullName>
    </recommendedName>
</protein>
<dbReference type="GO" id="GO:0051213">
    <property type="term" value="F:dioxygenase activity"/>
    <property type="evidence" value="ECO:0007669"/>
    <property type="project" value="UniProtKB-KW"/>
</dbReference>
<dbReference type="SUPFAM" id="SSF51197">
    <property type="entry name" value="Clavaminate synthase-like"/>
    <property type="match status" value="1"/>
</dbReference>
<evidence type="ECO:0000256" key="4">
    <source>
        <dbReference type="ARBA" id="ARBA00023002"/>
    </source>
</evidence>
<evidence type="ECO:0000256" key="3">
    <source>
        <dbReference type="ARBA" id="ARBA00022964"/>
    </source>
</evidence>
<dbReference type="AlphaFoldDB" id="A0A382L718"/>
<evidence type="ECO:0000259" key="6">
    <source>
        <dbReference type="Pfam" id="PF02668"/>
    </source>
</evidence>
<sequence length="293" mass="33373">MFKEEWMPSKPFHVEPLDATFGAKITNLKLAELDEQAFAALYETWLEYALLVFPAQHLSNDEQVAFAKRFGELEFELTALTNVREDGSVRTSDDDDMVKILKGNMGWHTDSTYMPVQAKGAVFTAHVVPSKGGETGWADMRAGYRDLDTAMKEKIADLSAYHSLYYSQKKFGKMKDEEDSEYFGYGLHGQDPPLRPLVKVHPETGVTAMTIGRHAYGIPGLSEEESEELLRDLVDFACQEPRVYQHSWHPGDLVVWDNRCLMHRGYPWDMMEPRVMYHARIAGDLKTEFAAHA</sequence>
<dbReference type="Pfam" id="PF02668">
    <property type="entry name" value="TauD"/>
    <property type="match status" value="1"/>
</dbReference>
<proteinExistence type="inferred from homology"/>
<reference evidence="7" key="1">
    <citation type="submission" date="2018-05" db="EMBL/GenBank/DDBJ databases">
        <authorList>
            <person name="Lanie J.A."/>
            <person name="Ng W.-L."/>
            <person name="Kazmierczak K.M."/>
            <person name="Andrzejewski T.M."/>
            <person name="Davidsen T.M."/>
            <person name="Wayne K.J."/>
            <person name="Tettelin H."/>
            <person name="Glass J.I."/>
            <person name="Rusch D."/>
            <person name="Podicherti R."/>
            <person name="Tsui H.-C.T."/>
            <person name="Winkler M.E."/>
        </authorList>
    </citation>
    <scope>NUCLEOTIDE SEQUENCE</scope>
</reference>
<dbReference type="Gene3D" id="3.60.130.10">
    <property type="entry name" value="Clavaminate synthase-like"/>
    <property type="match status" value="1"/>
</dbReference>
<name>A0A382L718_9ZZZZ</name>
<keyword evidence="5" id="KW-0408">Iron</keyword>
<keyword evidence="2" id="KW-0479">Metal-binding</keyword>
<evidence type="ECO:0000256" key="5">
    <source>
        <dbReference type="ARBA" id="ARBA00023004"/>
    </source>
</evidence>
<organism evidence="7">
    <name type="scientific">marine metagenome</name>
    <dbReference type="NCBI Taxonomy" id="408172"/>
    <lineage>
        <taxon>unclassified sequences</taxon>
        <taxon>metagenomes</taxon>
        <taxon>ecological metagenomes</taxon>
    </lineage>
</organism>
<dbReference type="GO" id="GO:0046872">
    <property type="term" value="F:metal ion binding"/>
    <property type="evidence" value="ECO:0007669"/>
    <property type="project" value="UniProtKB-KW"/>
</dbReference>
<keyword evidence="4" id="KW-0560">Oxidoreductase</keyword>
<dbReference type="PANTHER" id="PTHR43779">
    <property type="entry name" value="DIOXYGENASE RV0097-RELATED"/>
    <property type="match status" value="1"/>
</dbReference>
<feature type="domain" description="TauD/TfdA-like" evidence="6">
    <location>
        <begin position="14"/>
        <end position="278"/>
    </location>
</feature>
<dbReference type="InterPro" id="IPR051178">
    <property type="entry name" value="TfdA_dioxygenase"/>
</dbReference>
<keyword evidence="3" id="KW-0223">Dioxygenase</keyword>
<evidence type="ECO:0000256" key="2">
    <source>
        <dbReference type="ARBA" id="ARBA00022723"/>
    </source>
</evidence>
<dbReference type="EMBL" id="UINC01085309">
    <property type="protein sequence ID" value="SVC32734.1"/>
    <property type="molecule type" value="Genomic_DNA"/>
</dbReference>
<accession>A0A382L718</accession>
<comment type="similarity">
    <text evidence="1">Belongs to the TfdA dioxygenase family.</text>
</comment>
<dbReference type="InterPro" id="IPR003819">
    <property type="entry name" value="TauD/TfdA-like"/>
</dbReference>
<dbReference type="PANTHER" id="PTHR43779:SF3">
    <property type="entry name" value="(3R)-3-[(CARBOXYMETHYL)AMINO]FATTY ACID OXYGENASE_DECARBOXYLASE"/>
    <property type="match status" value="1"/>
</dbReference>
<dbReference type="InterPro" id="IPR042098">
    <property type="entry name" value="TauD-like_sf"/>
</dbReference>